<organism evidence="1 2">
    <name type="scientific">Pedobacter metabolipauper</name>
    <dbReference type="NCBI Taxonomy" id="425513"/>
    <lineage>
        <taxon>Bacteria</taxon>
        <taxon>Pseudomonadati</taxon>
        <taxon>Bacteroidota</taxon>
        <taxon>Sphingobacteriia</taxon>
        <taxon>Sphingobacteriales</taxon>
        <taxon>Sphingobacteriaceae</taxon>
        <taxon>Pedobacter</taxon>
    </lineage>
</organism>
<protein>
    <submittedName>
        <fullName evidence="1">Uncharacterized protein</fullName>
    </submittedName>
</protein>
<gene>
    <name evidence="1" type="ORF">ATK78_1524</name>
</gene>
<dbReference type="EMBL" id="SNYC01000004">
    <property type="protein sequence ID" value="TDQ09370.1"/>
    <property type="molecule type" value="Genomic_DNA"/>
</dbReference>
<keyword evidence="2" id="KW-1185">Reference proteome</keyword>
<sequence>MINYFVRLLGSVVALGLLFSCSSTNNKPLLIDFSADSTSIVIRNIDHAGILQLRSGSVSDSALHELVSVLQTPFEQDTSIKELPLDGKIEVTDRDVIFKPASRFIPGNDYMVITFLNANFGHADQVMKGSLDYKLKPQQKLLTR</sequence>
<dbReference type="Proteomes" id="UP000295620">
    <property type="component" value="Unassembled WGS sequence"/>
</dbReference>
<accession>A0A4R6SUH7</accession>
<dbReference type="RefSeq" id="WP_133575458.1">
    <property type="nucleotide sequence ID" value="NZ_SNYC01000004.1"/>
</dbReference>
<dbReference type="OrthoDB" id="794736at2"/>
<reference evidence="1 2" key="1">
    <citation type="submission" date="2019-03" db="EMBL/GenBank/DDBJ databases">
        <title>Genomic Encyclopedia of Archaeal and Bacterial Type Strains, Phase II (KMG-II): from individual species to whole genera.</title>
        <authorList>
            <person name="Goeker M."/>
        </authorList>
    </citation>
    <scope>NUCLEOTIDE SEQUENCE [LARGE SCALE GENOMIC DNA]</scope>
    <source>
        <strain evidence="1 2">DSM 19035</strain>
    </source>
</reference>
<evidence type="ECO:0000313" key="1">
    <source>
        <dbReference type="EMBL" id="TDQ09370.1"/>
    </source>
</evidence>
<name>A0A4R6SUH7_9SPHI</name>
<evidence type="ECO:0000313" key="2">
    <source>
        <dbReference type="Proteomes" id="UP000295620"/>
    </source>
</evidence>
<dbReference type="PROSITE" id="PS51257">
    <property type="entry name" value="PROKAR_LIPOPROTEIN"/>
    <property type="match status" value="1"/>
</dbReference>
<comment type="caution">
    <text evidence="1">The sequence shown here is derived from an EMBL/GenBank/DDBJ whole genome shotgun (WGS) entry which is preliminary data.</text>
</comment>
<proteinExistence type="predicted"/>
<dbReference type="AlphaFoldDB" id="A0A4R6SUH7"/>